<evidence type="ECO:0000313" key="2">
    <source>
        <dbReference type="Proteomes" id="UP001211015"/>
    </source>
</evidence>
<accession>A0AAW6E8S3</accession>
<sequence>MSDFLDGYIQLAHAIVAVAAESYKYTLLAVKNHTRSDSVFRRKEELESFFLSEWFGLLSGLDGRYFIQKMQEVYYFDR</sequence>
<name>A0AAW6E8S3_9FIRM</name>
<protein>
    <submittedName>
        <fullName evidence="1">Uncharacterized protein</fullName>
    </submittedName>
</protein>
<organism evidence="1 2">
    <name type="scientific">Ruminococcus bicirculans</name>
    <name type="common">ex Wegman et al. 2014</name>
    <dbReference type="NCBI Taxonomy" id="1160721"/>
    <lineage>
        <taxon>Bacteria</taxon>
        <taxon>Bacillati</taxon>
        <taxon>Bacillota</taxon>
        <taxon>Clostridia</taxon>
        <taxon>Eubacteriales</taxon>
        <taxon>Oscillospiraceae</taxon>
        <taxon>Ruminococcus</taxon>
    </lineage>
</organism>
<gene>
    <name evidence="1" type="ORF">PNU62_05070</name>
</gene>
<comment type="caution">
    <text evidence="1">The sequence shown here is derived from an EMBL/GenBank/DDBJ whole genome shotgun (WGS) entry which is preliminary data.</text>
</comment>
<reference evidence="1" key="1">
    <citation type="submission" date="2023-01" db="EMBL/GenBank/DDBJ databases">
        <title>Human gut microbiome strain richness.</title>
        <authorList>
            <person name="Chen-Liaw A."/>
        </authorList>
    </citation>
    <scope>NUCLEOTIDE SEQUENCE</scope>
    <source>
        <strain evidence="1">1001275st1_F4_1001275B_160808</strain>
    </source>
</reference>
<dbReference type="AlphaFoldDB" id="A0AAW6E8S3"/>
<dbReference type="EMBL" id="JAQMLV010000005">
    <property type="protein sequence ID" value="MDB8744385.1"/>
    <property type="molecule type" value="Genomic_DNA"/>
</dbReference>
<proteinExistence type="predicted"/>
<evidence type="ECO:0000313" key="1">
    <source>
        <dbReference type="EMBL" id="MDB8744385.1"/>
    </source>
</evidence>
<dbReference type="Proteomes" id="UP001211015">
    <property type="component" value="Unassembled WGS sequence"/>
</dbReference>
<dbReference type="RefSeq" id="WP_195388232.1">
    <property type="nucleotide sequence ID" value="NZ_JADNGL010000006.1"/>
</dbReference>